<reference evidence="3 4" key="1">
    <citation type="submission" date="2019-10" db="EMBL/GenBank/DDBJ databases">
        <title>Actinomadura rubteroloni sp. nov. and Actinomadura macrotermitis sp. nov., isolated from the gut of fungus growing-termite Macrotermes natalensis.</title>
        <authorList>
            <person name="Benndorf R."/>
            <person name="Martin K."/>
            <person name="Kuefner M."/>
            <person name="De Beer W."/>
            <person name="Kaster A.-K."/>
            <person name="Vollmers J."/>
            <person name="Poulsen M."/>
            <person name="Beemelmanns C."/>
        </authorList>
    </citation>
    <scope>NUCLEOTIDE SEQUENCE [LARGE SCALE GENOMIC DNA]</scope>
    <source>
        <strain evidence="3 4">RB68</strain>
    </source>
</reference>
<evidence type="ECO:0000313" key="4">
    <source>
        <dbReference type="Proteomes" id="UP000487268"/>
    </source>
</evidence>
<dbReference type="AlphaFoldDB" id="A0A7K0BUU3"/>
<name>A0A7K0BUU3_9ACTN</name>
<sequence>MATYRIDELAHAAGTTSRHVRAFRERGVLHPPRREGRVSLYDETHLARLRLIHQLQERGHTIATIAELITAWESGHDLADLLGVEKALTDPWSQEAPGRIDGPRLTAMFFPGMTPRELDALPAGYLRWTLRRAEELGFVERDGDHYTVPSPALLQVGAELVAAGVPLTTVFEIAEKTDAGCRDIAGRFVQLAVDQGKLDDSSHNAVRQDLPEVAGLIRRLRPLSEAAVRALLARAMQAEIQARTSEQITEIARRSGAR</sequence>
<dbReference type="Gene3D" id="1.10.1660.10">
    <property type="match status" value="1"/>
</dbReference>
<organism evidence="3 4">
    <name type="scientific">Actinomadura macrotermitis</name>
    <dbReference type="NCBI Taxonomy" id="2585200"/>
    <lineage>
        <taxon>Bacteria</taxon>
        <taxon>Bacillati</taxon>
        <taxon>Actinomycetota</taxon>
        <taxon>Actinomycetes</taxon>
        <taxon>Streptosporangiales</taxon>
        <taxon>Thermomonosporaceae</taxon>
        <taxon>Actinomadura</taxon>
    </lineage>
</organism>
<evidence type="ECO:0000259" key="2">
    <source>
        <dbReference type="PROSITE" id="PS50937"/>
    </source>
</evidence>
<proteinExistence type="predicted"/>
<dbReference type="EMBL" id="WEGH01000002">
    <property type="protein sequence ID" value="MQY04968.1"/>
    <property type="molecule type" value="Genomic_DNA"/>
</dbReference>
<keyword evidence="4" id="KW-1185">Reference proteome</keyword>
<dbReference type="SMART" id="SM00422">
    <property type="entry name" value="HTH_MERR"/>
    <property type="match status" value="1"/>
</dbReference>
<protein>
    <recommendedName>
        <fullName evidence="2">HTH merR-type domain-containing protein</fullName>
    </recommendedName>
</protein>
<dbReference type="GO" id="GO:0003700">
    <property type="term" value="F:DNA-binding transcription factor activity"/>
    <property type="evidence" value="ECO:0007669"/>
    <property type="project" value="InterPro"/>
</dbReference>
<evidence type="ECO:0000313" key="3">
    <source>
        <dbReference type="EMBL" id="MQY04968.1"/>
    </source>
</evidence>
<dbReference type="InterPro" id="IPR000551">
    <property type="entry name" value="MerR-type_HTH_dom"/>
</dbReference>
<dbReference type="OrthoDB" id="6716891at2"/>
<dbReference type="InterPro" id="IPR047057">
    <property type="entry name" value="MerR_fam"/>
</dbReference>
<dbReference type="GO" id="GO:0003677">
    <property type="term" value="F:DNA binding"/>
    <property type="evidence" value="ECO:0007669"/>
    <property type="project" value="UniProtKB-KW"/>
</dbReference>
<comment type="caution">
    <text evidence="3">The sequence shown here is derived from an EMBL/GenBank/DDBJ whole genome shotgun (WGS) entry which is preliminary data.</text>
</comment>
<dbReference type="PROSITE" id="PS50937">
    <property type="entry name" value="HTH_MERR_2"/>
    <property type="match status" value="1"/>
</dbReference>
<feature type="domain" description="HTH merR-type" evidence="2">
    <location>
        <begin position="3"/>
        <end position="71"/>
    </location>
</feature>
<dbReference type="PANTHER" id="PTHR30204">
    <property type="entry name" value="REDOX-CYCLING DRUG-SENSING TRANSCRIPTIONAL ACTIVATOR SOXR"/>
    <property type="match status" value="1"/>
</dbReference>
<dbReference type="RefSeq" id="WP_153533099.1">
    <property type="nucleotide sequence ID" value="NZ_WEGH01000002.1"/>
</dbReference>
<dbReference type="InterPro" id="IPR009061">
    <property type="entry name" value="DNA-bd_dom_put_sf"/>
</dbReference>
<evidence type="ECO:0000256" key="1">
    <source>
        <dbReference type="ARBA" id="ARBA00023125"/>
    </source>
</evidence>
<gene>
    <name evidence="3" type="ORF">ACRB68_30310</name>
</gene>
<accession>A0A7K0BUU3</accession>
<dbReference type="PANTHER" id="PTHR30204:SF93">
    <property type="entry name" value="HTH MERR-TYPE DOMAIN-CONTAINING PROTEIN"/>
    <property type="match status" value="1"/>
</dbReference>
<dbReference type="Proteomes" id="UP000487268">
    <property type="component" value="Unassembled WGS sequence"/>
</dbReference>
<dbReference type="Pfam" id="PF13411">
    <property type="entry name" value="MerR_1"/>
    <property type="match status" value="1"/>
</dbReference>
<dbReference type="SUPFAM" id="SSF46955">
    <property type="entry name" value="Putative DNA-binding domain"/>
    <property type="match status" value="1"/>
</dbReference>
<keyword evidence="1" id="KW-0238">DNA-binding</keyword>